<dbReference type="AlphaFoldDB" id="A0A7S4K9R4"/>
<sequence length="101" mass="11550">MSMKTMACSSPQGLHAMTRLWKRQEQTNHMCVNELHITAGVLNRFNRFNMERLLNLNTQQLWLNACSGHCPARDPNINTTVQHHRSIFAQICLVTSNNGCL</sequence>
<protein>
    <submittedName>
        <fullName evidence="1">Uncharacterized protein</fullName>
    </submittedName>
</protein>
<proteinExistence type="predicted"/>
<reference evidence="1" key="1">
    <citation type="submission" date="2021-01" db="EMBL/GenBank/DDBJ databases">
        <authorList>
            <person name="Corre E."/>
            <person name="Pelletier E."/>
            <person name="Niang G."/>
            <person name="Scheremetjew M."/>
            <person name="Finn R."/>
            <person name="Kale V."/>
            <person name="Holt S."/>
            <person name="Cochrane G."/>
            <person name="Meng A."/>
            <person name="Brown T."/>
            <person name="Cohen L."/>
        </authorList>
    </citation>
    <scope>NUCLEOTIDE SEQUENCE</scope>
    <source>
        <strain evidence="1">Isolate 1302-5</strain>
    </source>
</reference>
<dbReference type="EMBL" id="HBKQ01060463">
    <property type="protein sequence ID" value="CAE2287557.1"/>
    <property type="molecule type" value="Transcribed_RNA"/>
</dbReference>
<accession>A0A7S4K9R4</accession>
<evidence type="ECO:0000313" key="1">
    <source>
        <dbReference type="EMBL" id="CAE2287557.1"/>
    </source>
</evidence>
<gene>
    <name evidence="1" type="ORF">OAUR00152_LOCUS41259</name>
</gene>
<name>A0A7S4K9R4_9STRA</name>
<organism evidence="1">
    <name type="scientific">Odontella aurita</name>
    <dbReference type="NCBI Taxonomy" id="265563"/>
    <lineage>
        <taxon>Eukaryota</taxon>
        <taxon>Sar</taxon>
        <taxon>Stramenopiles</taxon>
        <taxon>Ochrophyta</taxon>
        <taxon>Bacillariophyta</taxon>
        <taxon>Mediophyceae</taxon>
        <taxon>Biddulphiophycidae</taxon>
        <taxon>Eupodiscales</taxon>
        <taxon>Odontellaceae</taxon>
        <taxon>Odontella</taxon>
    </lineage>
</organism>